<evidence type="ECO:0000313" key="6">
    <source>
        <dbReference type="EMBL" id="NKE62092.1"/>
    </source>
</evidence>
<dbReference type="InterPro" id="IPR018060">
    <property type="entry name" value="HTH_AraC"/>
</dbReference>
<keyword evidence="7" id="KW-1185">Reference proteome</keyword>
<evidence type="ECO:0000256" key="1">
    <source>
        <dbReference type="ARBA" id="ARBA00023015"/>
    </source>
</evidence>
<protein>
    <submittedName>
        <fullName evidence="6">Helix-turn-helix domain-containing protein</fullName>
    </submittedName>
</protein>
<dbReference type="PRINTS" id="PR00032">
    <property type="entry name" value="HTHARAC"/>
</dbReference>
<dbReference type="EMBL" id="VSRL01000220">
    <property type="protein sequence ID" value="NKE62092.1"/>
    <property type="molecule type" value="Genomic_DNA"/>
</dbReference>
<evidence type="ECO:0000256" key="3">
    <source>
        <dbReference type="ARBA" id="ARBA00023163"/>
    </source>
</evidence>
<gene>
    <name evidence="6" type="ORF">FXN61_37235</name>
</gene>
<feature type="compositionally biased region" description="Gly residues" evidence="4">
    <location>
        <begin position="1"/>
        <end position="17"/>
    </location>
</feature>
<dbReference type="PANTHER" id="PTHR47894:SF1">
    <property type="entry name" value="HTH-TYPE TRANSCRIPTIONAL REGULATOR VQSM"/>
    <property type="match status" value="1"/>
</dbReference>
<dbReference type="Pfam" id="PF12833">
    <property type="entry name" value="HTH_18"/>
    <property type="match status" value="1"/>
</dbReference>
<feature type="region of interest" description="Disordered" evidence="4">
    <location>
        <begin position="1"/>
        <end position="36"/>
    </location>
</feature>
<dbReference type="SMART" id="SM00342">
    <property type="entry name" value="HTH_ARAC"/>
    <property type="match status" value="1"/>
</dbReference>
<evidence type="ECO:0000313" key="7">
    <source>
        <dbReference type="Proteomes" id="UP001515943"/>
    </source>
</evidence>
<proteinExistence type="predicted"/>
<name>A0ABX1FU91_9PSEU</name>
<evidence type="ECO:0000256" key="4">
    <source>
        <dbReference type="SAM" id="MobiDB-lite"/>
    </source>
</evidence>
<sequence>MGGTAVAPGDGGGAGRGGDGHPRVPEPRVPGRVRGERRAALERVRCARAETLLLRTDLTVEAVARQCGFADVSHFSHRFRALYDVAPSAYRGVPSALDHAGVRRLARLIQ</sequence>
<keyword evidence="3" id="KW-0804">Transcription</keyword>
<reference evidence="6 7" key="1">
    <citation type="submission" date="2019-08" db="EMBL/GenBank/DDBJ databases">
        <title>Lentzea from Indian Himalayas.</title>
        <authorList>
            <person name="Mandal S."/>
            <person name="Mallick Gupta A."/>
            <person name="Maiti P.K."/>
            <person name="Sarkar J."/>
            <person name="Mandal S."/>
        </authorList>
    </citation>
    <scope>NUCLEOTIDE SEQUENCE [LARGE SCALE GENOMIC DNA]</scope>
    <source>
        <strain evidence="6 7">PSKA42</strain>
    </source>
</reference>
<keyword evidence="2" id="KW-0238">DNA-binding</keyword>
<dbReference type="Gene3D" id="1.10.10.60">
    <property type="entry name" value="Homeodomain-like"/>
    <property type="match status" value="1"/>
</dbReference>
<keyword evidence="1" id="KW-0805">Transcription regulation</keyword>
<dbReference type="InterPro" id="IPR009057">
    <property type="entry name" value="Homeodomain-like_sf"/>
</dbReference>
<accession>A0ABX1FU91</accession>
<organism evidence="6 7">
    <name type="scientific">Lentzea indica</name>
    <dbReference type="NCBI Taxonomy" id="2604800"/>
    <lineage>
        <taxon>Bacteria</taxon>
        <taxon>Bacillati</taxon>
        <taxon>Actinomycetota</taxon>
        <taxon>Actinomycetes</taxon>
        <taxon>Pseudonocardiales</taxon>
        <taxon>Pseudonocardiaceae</taxon>
        <taxon>Lentzea</taxon>
    </lineage>
</organism>
<comment type="caution">
    <text evidence="6">The sequence shown here is derived from an EMBL/GenBank/DDBJ whole genome shotgun (WGS) entry which is preliminary data.</text>
</comment>
<dbReference type="PANTHER" id="PTHR47894">
    <property type="entry name" value="HTH-TYPE TRANSCRIPTIONAL REGULATOR GADX"/>
    <property type="match status" value="1"/>
</dbReference>
<evidence type="ECO:0000256" key="2">
    <source>
        <dbReference type="ARBA" id="ARBA00023125"/>
    </source>
</evidence>
<feature type="domain" description="HTH araC/xylS-type" evidence="5">
    <location>
        <begin position="41"/>
        <end position="93"/>
    </location>
</feature>
<dbReference type="SUPFAM" id="SSF46689">
    <property type="entry name" value="Homeodomain-like"/>
    <property type="match status" value="1"/>
</dbReference>
<evidence type="ECO:0000259" key="5">
    <source>
        <dbReference type="PROSITE" id="PS01124"/>
    </source>
</evidence>
<dbReference type="Proteomes" id="UP001515943">
    <property type="component" value="Unassembled WGS sequence"/>
</dbReference>
<dbReference type="InterPro" id="IPR020449">
    <property type="entry name" value="Tscrpt_reg_AraC-type_HTH"/>
</dbReference>
<dbReference type="PROSITE" id="PS01124">
    <property type="entry name" value="HTH_ARAC_FAMILY_2"/>
    <property type="match status" value="1"/>
</dbReference>